<dbReference type="VEuPathDB" id="FungiDB:SPPG_00039"/>
<dbReference type="InterPro" id="IPR011899">
    <property type="entry name" value="Glutaredoxin_euk/vir"/>
</dbReference>
<evidence type="ECO:0000256" key="2">
    <source>
        <dbReference type="ARBA" id="ARBA00022982"/>
    </source>
</evidence>
<evidence type="ECO:0000313" key="6">
    <source>
        <dbReference type="EMBL" id="KND04306.1"/>
    </source>
</evidence>
<dbReference type="EMBL" id="KQ257450">
    <property type="protein sequence ID" value="KND04306.1"/>
    <property type="molecule type" value="Genomic_DNA"/>
</dbReference>
<dbReference type="Gene3D" id="3.40.30.10">
    <property type="entry name" value="Glutaredoxin"/>
    <property type="match status" value="1"/>
</dbReference>
<gene>
    <name evidence="6" type="ORF">SPPG_00039</name>
</gene>
<dbReference type="GO" id="GO:0034599">
    <property type="term" value="P:cellular response to oxidative stress"/>
    <property type="evidence" value="ECO:0007669"/>
    <property type="project" value="TreeGrafter"/>
</dbReference>
<dbReference type="OrthoDB" id="418495at2759"/>
<dbReference type="PROSITE" id="PS00195">
    <property type="entry name" value="GLUTAREDOXIN_1"/>
    <property type="match status" value="1"/>
</dbReference>
<evidence type="ECO:0000313" key="7">
    <source>
        <dbReference type="Proteomes" id="UP000053201"/>
    </source>
</evidence>
<dbReference type="PANTHER" id="PTHR45694:SF18">
    <property type="entry name" value="GLUTAREDOXIN-1-RELATED"/>
    <property type="match status" value="1"/>
</dbReference>
<dbReference type="SUPFAM" id="SSF52833">
    <property type="entry name" value="Thioredoxin-like"/>
    <property type="match status" value="1"/>
</dbReference>
<dbReference type="Pfam" id="PF00462">
    <property type="entry name" value="Glutaredoxin"/>
    <property type="match status" value="1"/>
</dbReference>
<dbReference type="PANTHER" id="PTHR45694">
    <property type="entry name" value="GLUTAREDOXIN 2"/>
    <property type="match status" value="1"/>
</dbReference>
<organism evidence="6 7">
    <name type="scientific">Spizellomyces punctatus (strain DAOM BR117)</name>
    <dbReference type="NCBI Taxonomy" id="645134"/>
    <lineage>
        <taxon>Eukaryota</taxon>
        <taxon>Fungi</taxon>
        <taxon>Fungi incertae sedis</taxon>
        <taxon>Chytridiomycota</taxon>
        <taxon>Chytridiomycota incertae sedis</taxon>
        <taxon>Chytridiomycetes</taxon>
        <taxon>Spizellomycetales</taxon>
        <taxon>Spizellomycetaceae</taxon>
        <taxon>Spizellomyces</taxon>
    </lineage>
</organism>
<dbReference type="FunCoup" id="A0A0L0HSH1">
    <property type="interactions" value="167"/>
</dbReference>
<evidence type="ECO:0000259" key="5">
    <source>
        <dbReference type="Pfam" id="PF00462"/>
    </source>
</evidence>
<keyword evidence="4" id="KW-0676">Redox-active center</keyword>
<name>A0A0L0HSH1_SPIPD</name>
<evidence type="ECO:0000256" key="4">
    <source>
        <dbReference type="ARBA" id="ARBA00023284"/>
    </source>
</evidence>
<keyword evidence="3" id="KW-1015">Disulfide bond</keyword>
<dbReference type="InterPro" id="IPR036249">
    <property type="entry name" value="Thioredoxin-like_sf"/>
</dbReference>
<dbReference type="OMA" id="YACYELD"/>
<dbReference type="InterPro" id="IPR011767">
    <property type="entry name" value="GLR_AS"/>
</dbReference>
<feature type="domain" description="Glutaredoxin" evidence="5">
    <location>
        <begin position="63"/>
        <end position="124"/>
    </location>
</feature>
<dbReference type="GO" id="GO:0015038">
    <property type="term" value="F:glutathione disulfide oxidoreductase activity"/>
    <property type="evidence" value="ECO:0007669"/>
    <property type="project" value="TreeGrafter"/>
</dbReference>
<dbReference type="GO" id="GO:0005737">
    <property type="term" value="C:cytoplasm"/>
    <property type="evidence" value="ECO:0007669"/>
    <property type="project" value="TreeGrafter"/>
</dbReference>
<reference evidence="6 7" key="1">
    <citation type="submission" date="2009-08" db="EMBL/GenBank/DDBJ databases">
        <title>The Genome Sequence of Spizellomyces punctatus strain DAOM BR117.</title>
        <authorList>
            <consortium name="The Broad Institute Genome Sequencing Platform"/>
            <person name="Russ C."/>
            <person name="Cuomo C."/>
            <person name="Shea T."/>
            <person name="Young S.K."/>
            <person name="Zeng Q."/>
            <person name="Koehrsen M."/>
            <person name="Haas B."/>
            <person name="Borodovsky M."/>
            <person name="Guigo R."/>
            <person name="Alvarado L."/>
            <person name="Berlin A."/>
            <person name="Bochicchio J."/>
            <person name="Borenstein D."/>
            <person name="Chapman S."/>
            <person name="Chen Z."/>
            <person name="Engels R."/>
            <person name="Freedman E."/>
            <person name="Gellesch M."/>
            <person name="Goldberg J."/>
            <person name="Griggs A."/>
            <person name="Gujja S."/>
            <person name="Heiman D."/>
            <person name="Hepburn T."/>
            <person name="Howarth C."/>
            <person name="Jen D."/>
            <person name="Larson L."/>
            <person name="Lewis B."/>
            <person name="Mehta T."/>
            <person name="Park D."/>
            <person name="Pearson M."/>
            <person name="Roberts A."/>
            <person name="Saif S."/>
            <person name="Shenoy N."/>
            <person name="Sisk P."/>
            <person name="Stolte C."/>
            <person name="Sykes S."/>
            <person name="Thomson T."/>
            <person name="Walk T."/>
            <person name="White J."/>
            <person name="Yandava C."/>
            <person name="Burger G."/>
            <person name="Gray M.W."/>
            <person name="Holland P.W.H."/>
            <person name="King N."/>
            <person name="Lang F.B.F."/>
            <person name="Roger A.J."/>
            <person name="Ruiz-Trillo I."/>
            <person name="Lander E."/>
            <person name="Nusbaum C."/>
        </authorList>
    </citation>
    <scope>NUCLEOTIDE SEQUENCE [LARGE SCALE GENOMIC DNA]</scope>
    <source>
        <strain evidence="6 7">DAOM BR117</strain>
    </source>
</reference>
<dbReference type="Proteomes" id="UP000053201">
    <property type="component" value="Unassembled WGS sequence"/>
</dbReference>
<proteinExistence type="predicted"/>
<dbReference type="STRING" id="645134.A0A0L0HSH1"/>
<dbReference type="PRINTS" id="PR00160">
    <property type="entry name" value="GLUTAREDOXIN"/>
</dbReference>
<dbReference type="RefSeq" id="XP_016612345.1">
    <property type="nucleotide sequence ID" value="XM_016748375.1"/>
</dbReference>
<sequence length="151" mass="16922">MIYNNRAQNSASKSVADDYVMNQPPASHAISQSFLSVFALVDVRTDMLPTNKLVEDALSENKVVVFSKTYCPYCTKAKRLLDFLNVEYESFELDERLDGQAIQNYLKEKTRQRTVPNIFINGQHLGGSDKLHEAHASGKLQLLLAPISSSL</sequence>
<evidence type="ECO:0000256" key="1">
    <source>
        <dbReference type="ARBA" id="ARBA00022448"/>
    </source>
</evidence>
<dbReference type="AlphaFoldDB" id="A0A0L0HSH1"/>
<dbReference type="InterPro" id="IPR002109">
    <property type="entry name" value="Glutaredoxin"/>
</dbReference>
<dbReference type="InterPro" id="IPR014025">
    <property type="entry name" value="Glutaredoxin_subgr"/>
</dbReference>
<keyword evidence="2" id="KW-0249">Electron transport</keyword>
<keyword evidence="7" id="KW-1185">Reference proteome</keyword>
<accession>A0A0L0HSH1</accession>
<dbReference type="GeneID" id="27683793"/>
<protein>
    <submittedName>
        <fullName evidence="6">Glutaredoxin</fullName>
    </submittedName>
</protein>
<keyword evidence="1" id="KW-0813">Transport</keyword>
<evidence type="ECO:0000256" key="3">
    <source>
        <dbReference type="ARBA" id="ARBA00023157"/>
    </source>
</evidence>
<dbReference type="PROSITE" id="PS51354">
    <property type="entry name" value="GLUTAREDOXIN_2"/>
    <property type="match status" value="1"/>
</dbReference>
<dbReference type="InParanoid" id="A0A0L0HSH1"/>
<dbReference type="FunFam" id="3.40.30.10:FF:000026">
    <property type="entry name" value="Glutaredoxin 2"/>
    <property type="match status" value="1"/>
</dbReference>
<dbReference type="eggNOG" id="KOG1752">
    <property type="taxonomic scope" value="Eukaryota"/>
</dbReference>
<dbReference type="GO" id="GO:0004602">
    <property type="term" value="F:glutathione peroxidase activity"/>
    <property type="evidence" value="ECO:0007669"/>
    <property type="project" value="UniProtKB-ARBA"/>
</dbReference>
<dbReference type="NCBIfam" id="TIGR02180">
    <property type="entry name" value="GRX_euk"/>
    <property type="match status" value="1"/>
</dbReference>
<dbReference type="CDD" id="cd03419">
    <property type="entry name" value="GRX_GRXh_1_2_like"/>
    <property type="match status" value="1"/>
</dbReference>